<dbReference type="EMBL" id="CP048113">
    <property type="protein sequence ID" value="QHS59389.1"/>
    <property type="molecule type" value="Genomic_DNA"/>
</dbReference>
<organism evidence="1 2">
    <name type="scientific">Chitinophaga agri</name>
    <dbReference type="NCBI Taxonomy" id="2703787"/>
    <lineage>
        <taxon>Bacteria</taxon>
        <taxon>Pseudomonadati</taxon>
        <taxon>Bacteroidota</taxon>
        <taxon>Chitinophagia</taxon>
        <taxon>Chitinophagales</taxon>
        <taxon>Chitinophagaceae</taxon>
        <taxon>Chitinophaga</taxon>
    </lineage>
</organism>
<dbReference type="KEGG" id="chih:GWR21_07255"/>
<evidence type="ECO:0000313" key="1">
    <source>
        <dbReference type="EMBL" id="QHS59389.1"/>
    </source>
</evidence>
<accession>A0A6B9ZCB7</accession>
<dbReference type="AlphaFoldDB" id="A0A6B9ZCB7"/>
<name>A0A6B9ZCB7_9BACT</name>
<gene>
    <name evidence="1" type="ORF">GWR21_07255</name>
</gene>
<sequence length="57" mass="6706">MLPLYNHLPAVQARLRVFFFEILSLFYIGKNEALFTELIKSFEPALPLPMEWAVDQH</sequence>
<reference evidence="1 2" key="1">
    <citation type="submission" date="2020-01" db="EMBL/GenBank/DDBJ databases">
        <title>Complete genome sequence of Chitinophaga sp. H33E-04 isolated from quinoa roots.</title>
        <authorList>
            <person name="Weon H.-Y."/>
            <person name="Lee S.A."/>
        </authorList>
    </citation>
    <scope>NUCLEOTIDE SEQUENCE [LARGE SCALE GENOMIC DNA]</scope>
    <source>
        <strain evidence="1 2">H33E-04</strain>
    </source>
</reference>
<dbReference type="Proteomes" id="UP000476411">
    <property type="component" value="Chromosome"/>
</dbReference>
<protein>
    <submittedName>
        <fullName evidence="1">Uncharacterized protein</fullName>
    </submittedName>
</protein>
<evidence type="ECO:0000313" key="2">
    <source>
        <dbReference type="Proteomes" id="UP000476411"/>
    </source>
</evidence>
<keyword evidence="2" id="KW-1185">Reference proteome</keyword>
<proteinExistence type="predicted"/>
<dbReference type="RefSeq" id="WP_162331086.1">
    <property type="nucleotide sequence ID" value="NZ_CP048113.1"/>
</dbReference>